<feature type="compositionally biased region" description="Basic residues" evidence="1">
    <location>
        <begin position="358"/>
        <end position="367"/>
    </location>
</feature>
<feature type="compositionally biased region" description="Acidic residues" evidence="1">
    <location>
        <begin position="390"/>
        <end position="400"/>
    </location>
</feature>
<feature type="region of interest" description="Disordered" evidence="1">
    <location>
        <begin position="184"/>
        <end position="220"/>
    </location>
</feature>
<feature type="domain" description="DUF7357" evidence="2">
    <location>
        <begin position="5"/>
        <end position="139"/>
    </location>
</feature>
<dbReference type="Pfam" id="PF24054">
    <property type="entry name" value="DUF7357"/>
    <property type="match status" value="1"/>
</dbReference>
<comment type="caution">
    <text evidence="3">The sequence shown here is derived from an EMBL/GenBank/DDBJ whole genome shotgun (WGS) entry which is preliminary data.</text>
</comment>
<feature type="region of interest" description="Disordered" evidence="1">
    <location>
        <begin position="1071"/>
        <end position="1187"/>
    </location>
</feature>
<feature type="compositionally biased region" description="Basic and acidic residues" evidence="1">
    <location>
        <begin position="990"/>
        <end position="1010"/>
    </location>
</feature>
<dbReference type="RefSeq" id="XP_060413471.1">
    <property type="nucleotide sequence ID" value="XM_060554871.1"/>
</dbReference>
<feature type="compositionally biased region" description="Acidic residues" evidence="1">
    <location>
        <begin position="205"/>
        <end position="220"/>
    </location>
</feature>
<feature type="compositionally biased region" description="Basic and acidic residues" evidence="1">
    <location>
        <begin position="194"/>
        <end position="204"/>
    </location>
</feature>
<evidence type="ECO:0000313" key="3">
    <source>
        <dbReference type="EMBL" id="KAK1589938.1"/>
    </source>
</evidence>
<protein>
    <recommendedName>
        <fullName evidence="2">DUF7357 domain-containing protein</fullName>
    </recommendedName>
</protein>
<feature type="region of interest" description="Disordered" evidence="1">
    <location>
        <begin position="130"/>
        <end position="159"/>
    </location>
</feature>
<dbReference type="InterPro" id="IPR055781">
    <property type="entry name" value="DUF7357"/>
</dbReference>
<feature type="compositionally biased region" description="Basic and acidic residues" evidence="1">
    <location>
        <begin position="1374"/>
        <end position="1393"/>
    </location>
</feature>
<dbReference type="GeneID" id="85439111"/>
<feature type="compositionally biased region" description="Basic and acidic residues" evidence="1">
    <location>
        <begin position="372"/>
        <end position="389"/>
    </location>
</feature>
<feature type="region of interest" description="Disordered" evidence="1">
    <location>
        <begin position="673"/>
        <end position="733"/>
    </location>
</feature>
<feature type="compositionally biased region" description="Acidic residues" evidence="1">
    <location>
        <begin position="494"/>
        <end position="503"/>
    </location>
</feature>
<feature type="compositionally biased region" description="Acidic residues" evidence="1">
    <location>
        <begin position="148"/>
        <end position="159"/>
    </location>
</feature>
<sequence>MEKDLRLRLVVRRHGVPDVKLLWNTTADEDLTISKLLAQINEVVPLESGEWGLEDYAVELKDASGDAFECVHYHLVSKLLKDDDHVLVRPLLTGDLKRRRLSGRHQISIDGRHLVDGLAFGRPWLRAPRDRPAVTLPPRKKARIAYGSEDEDSLPENDEERPMLEYASTRAQEDPASVKLRTRFYDADSDSDSDVEHDYDPDLDRAEEEDDDDNMDSDDGDIQDELRLLREDNAAVREGDILEELRDIRNKRASSGPGDSRSAEASGDSLVPSAGNALVRSGGQATRHRLNLDTLDKIAALKAAFPGAQVSAIEETLLRYDANSARAYRKLRKTFAARLSLQQTLDHQARSLSSSPIRHAHAHKHVSTGRELVLRESSPSERASHATAHDEDEEEDDEDASITLNHNTAAADRGPGSGQEGSDSDSGSASESDSDSDSGSSVAAATSDLDREAEESSDDDSAASSSDDDDGDGSQDEDEEDDGSSEPEGGGSVLDEEDADSVDQDASSSTDDSESEGSGSDGSSVAAAKNGPSEDDAAISISSDSSSDSSSEDSSSDDSSSDSEPEEIPSKTLTSQRQILEDSQPQASRKLPQATPAASAAPANEQPTVPPGQGLTKTQKRNARRKLAKQLAAGKSRSAQGSEEPSQTTAMGASAEEASLLARKQALLNAIASDRPVDHTSEESFQGLSDSTPWEREHSLPSTAGAGPMVASQNVAGQAEASAQRRIKPNIGATRRMLMGSLGLKNPKTKADEDKIRQDLMKGVRPHTNARLAEALSQHNEPPQTLESIEEDPEAWREKIAYRAVECCHDGIELSEPPFPFVQRWDPQQQVDEWFGSKNKRGGKRKRAQRNQAQFYEDGDPQASKKRRITGESMGVTFSEAAEPLEEGDTTLNYDDPPDEPLIAKTAAEGSQATDIDDLPSLPADLTTLPDLRPGEAKLGMVITWKQWLLSSATNWQPEVVNLTGVLVRVHDEEATDLEFLLAHRDREVDRTEKKYDEETGQRVYDRFEAPDDDDDDDDADDELDQGYRRLQYAELIEPKIVQLPLEDRAKPAGNEDSSVPLTDSIVHETVYDDHSQPYQVNGEDAGRSKADIDGSQLPIDAKDDRAKANTDDEQPRVFADSDVRLDATDPRFSHSPDAQPDNVEAIAEANMSTPRANTRANDENQLPTEDTESQNSNGNALSITSDRRHEISIMIQDAGFRKDVLPSVLRQETSSPSRQLLEMAEVASHPRVASRSPLSQESMVKVATHVPKKELGLTAGSTGGGAAAPSSSASSIRSGRQLDPDDLGFNVSGDDLQQISDMGDGSLLLDDDVATPKAKGQTPTRDKETSAPPSTDESLPSLASLARTASQQNLHNQTQSPSEAQALVPFTSRDSKLPRNEEYEAAMRRIDVTDSDEEDGRDEAPLELRKTRKQLFPASGRPDQSPLSESADMPDIKPVAKTASSPFVERQGGRLLRQRVRKSSPFAVPPGSQVVTLSSSPSSSPPQEDYAEDSIDADYEDGNKRSSLPRSSGRVQKTRAPRASSRAKSVPANQATTRSASARRSIPSSSMPANPGINGRGQRMPSSMF</sequence>
<feature type="compositionally biased region" description="Basic residues" evidence="1">
    <location>
        <begin position="618"/>
        <end position="628"/>
    </location>
</feature>
<feature type="region of interest" description="Disordered" evidence="1">
    <location>
        <begin position="834"/>
        <end position="870"/>
    </location>
</feature>
<feature type="compositionally biased region" description="Low complexity" evidence="1">
    <location>
        <begin position="420"/>
        <end position="447"/>
    </location>
</feature>
<feature type="region of interest" description="Disordered" evidence="1">
    <location>
        <begin position="1212"/>
        <end position="1570"/>
    </location>
</feature>
<gene>
    <name evidence="3" type="ORF">LY79DRAFT_516924</name>
</gene>
<feature type="compositionally biased region" description="Polar residues" evidence="1">
    <location>
        <begin position="571"/>
        <end position="587"/>
    </location>
</feature>
<feature type="compositionally biased region" description="Polar residues" evidence="1">
    <location>
        <begin position="1151"/>
        <end position="1185"/>
    </location>
</feature>
<evidence type="ECO:0000313" key="4">
    <source>
        <dbReference type="Proteomes" id="UP001230504"/>
    </source>
</evidence>
<keyword evidence="4" id="KW-1185">Reference proteome</keyword>
<feature type="compositionally biased region" description="Acidic residues" evidence="1">
    <location>
        <begin position="1011"/>
        <end position="1023"/>
    </location>
</feature>
<reference evidence="3" key="1">
    <citation type="submission" date="2021-06" db="EMBL/GenBank/DDBJ databases">
        <title>Comparative genomics, transcriptomics and evolutionary studies reveal genomic signatures of adaptation to plant cell wall in hemibiotrophic fungi.</title>
        <authorList>
            <consortium name="DOE Joint Genome Institute"/>
            <person name="Baroncelli R."/>
            <person name="Diaz J.F."/>
            <person name="Benocci T."/>
            <person name="Peng M."/>
            <person name="Battaglia E."/>
            <person name="Haridas S."/>
            <person name="Andreopoulos W."/>
            <person name="Labutti K."/>
            <person name="Pangilinan J."/>
            <person name="Floch G.L."/>
            <person name="Makela M.R."/>
            <person name="Henrissat B."/>
            <person name="Grigoriev I.V."/>
            <person name="Crouch J.A."/>
            <person name="De Vries R.P."/>
            <person name="Sukno S.A."/>
            <person name="Thon M.R."/>
        </authorList>
    </citation>
    <scope>NUCLEOTIDE SEQUENCE</scope>
    <source>
        <strain evidence="3">CBS 125086</strain>
    </source>
</reference>
<dbReference type="EMBL" id="JAHLJV010000035">
    <property type="protein sequence ID" value="KAK1589938.1"/>
    <property type="molecule type" value="Genomic_DNA"/>
</dbReference>
<evidence type="ECO:0000256" key="1">
    <source>
        <dbReference type="SAM" id="MobiDB-lite"/>
    </source>
</evidence>
<dbReference type="Proteomes" id="UP001230504">
    <property type="component" value="Unassembled WGS sequence"/>
</dbReference>
<feature type="region of interest" description="Disordered" evidence="1">
    <location>
        <begin position="248"/>
        <end position="285"/>
    </location>
</feature>
<feature type="region of interest" description="Disordered" evidence="1">
    <location>
        <begin position="350"/>
        <end position="657"/>
    </location>
</feature>
<feature type="compositionally biased region" description="Polar residues" evidence="1">
    <location>
        <begin position="637"/>
        <end position="651"/>
    </location>
</feature>
<feature type="compositionally biased region" description="Low complexity" evidence="1">
    <location>
        <begin position="504"/>
        <end position="528"/>
    </location>
</feature>
<proteinExistence type="predicted"/>
<evidence type="ECO:0000259" key="2">
    <source>
        <dbReference type="Pfam" id="PF24054"/>
    </source>
</evidence>
<feature type="compositionally biased region" description="Polar residues" evidence="1">
    <location>
        <begin position="1348"/>
        <end position="1364"/>
    </location>
</feature>
<feature type="compositionally biased region" description="Acidic residues" evidence="1">
    <location>
        <begin position="550"/>
        <end position="567"/>
    </location>
</feature>
<feature type="compositionally biased region" description="Basic and acidic residues" evidence="1">
    <location>
        <begin position="1101"/>
        <end position="1135"/>
    </location>
</feature>
<feature type="compositionally biased region" description="Polar residues" evidence="1">
    <location>
        <begin position="683"/>
        <end position="692"/>
    </location>
</feature>
<feature type="compositionally biased region" description="Low complexity" evidence="1">
    <location>
        <begin position="592"/>
        <end position="603"/>
    </location>
</feature>
<feature type="compositionally biased region" description="Low complexity" evidence="1">
    <location>
        <begin position="538"/>
        <end position="549"/>
    </location>
</feature>
<accession>A0AAD8V566</accession>
<organism evidence="3 4">
    <name type="scientific">Colletotrichum navitas</name>
    <dbReference type="NCBI Taxonomy" id="681940"/>
    <lineage>
        <taxon>Eukaryota</taxon>
        <taxon>Fungi</taxon>
        <taxon>Dikarya</taxon>
        <taxon>Ascomycota</taxon>
        <taxon>Pezizomycotina</taxon>
        <taxon>Sordariomycetes</taxon>
        <taxon>Hypocreomycetidae</taxon>
        <taxon>Glomerellales</taxon>
        <taxon>Glomerellaceae</taxon>
        <taxon>Colletotrichum</taxon>
        <taxon>Colletotrichum graminicola species complex</taxon>
    </lineage>
</organism>
<feature type="compositionally biased region" description="Low complexity" evidence="1">
    <location>
        <begin position="1268"/>
        <end position="1280"/>
    </location>
</feature>
<name>A0AAD8V566_9PEZI</name>
<feature type="compositionally biased region" description="Basic residues" evidence="1">
    <location>
        <begin position="838"/>
        <end position="849"/>
    </location>
</feature>
<feature type="compositionally biased region" description="Polar residues" evidence="1">
    <location>
        <begin position="1506"/>
        <end position="1516"/>
    </location>
</feature>
<feature type="compositionally biased region" description="Acidic residues" evidence="1">
    <location>
        <begin position="1490"/>
        <end position="1501"/>
    </location>
</feature>
<feature type="compositionally biased region" description="Acidic residues" evidence="1">
    <location>
        <begin position="451"/>
        <end position="485"/>
    </location>
</feature>
<feature type="compositionally biased region" description="Low complexity" evidence="1">
    <location>
        <begin position="1536"/>
        <end position="1551"/>
    </location>
</feature>
<feature type="region of interest" description="Disordered" evidence="1">
    <location>
        <begin position="990"/>
        <end position="1023"/>
    </location>
</feature>